<evidence type="ECO:0000259" key="1">
    <source>
        <dbReference type="Pfam" id="PF12275"/>
    </source>
</evidence>
<gene>
    <name evidence="2" type="ORF">AACH11_07885</name>
</gene>
<dbReference type="Pfam" id="PF12275">
    <property type="entry name" value="DUF3616"/>
    <property type="match status" value="1"/>
</dbReference>
<protein>
    <submittedName>
        <fullName evidence="2">DUF3616 domain-containing protein</fullName>
    </submittedName>
</protein>
<dbReference type="InterPro" id="IPR022060">
    <property type="entry name" value="DUF3616"/>
</dbReference>
<accession>A0ABU9B8G3</accession>
<reference evidence="2 3" key="1">
    <citation type="submission" date="2024-04" db="EMBL/GenBank/DDBJ databases">
        <title>Novel species of the genus Ideonella isolated from streams.</title>
        <authorList>
            <person name="Lu H."/>
        </authorList>
    </citation>
    <scope>NUCLEOTIDE SEQUENCE [LARGE SCALE GENOMIC DNA]</scope>
    <source>
        <strain evidence="2 3">BYS139W</strain>
    </source>
</reference>
<keyword evidence="3" id="KW-1185">Reference proteome</keyword>
<dbReference type="EMBL" id="JBBUTF010000006">
    <property type="protein sequence ID" value="MEK8025878.1"/>
    <property type="molecule type" value="Genomic_DNA"/>
</dbReference>
<dbReference type="RefSeq" id="WP_341373664.1">
    <property type="nucleotide sequence ID" value="NZ_JBBUTF010000006.1"/>
</dbReference>
<name>A0ABU9B8G3_9BURK</name>
<comment type="caution">
    <text evidence="2">The sequence shown here is derived from an EMBL/GenBank/DDBJ whole genome shotgun (WGS) entry which is preliminary data.</text>
</comment>
<sequence length="399" mass="42743">MPAIRLPAAARLTFAADTLVRTNLSGAAISTHPPAAGAAATDTPPEHWLWVTGDEACGLDRLRLQPDTGDGRLHFGEARDFPLAEVLDLPGAADDEADIEGMAWHDGWLWLTGSHGLKRKNAKPGRSAADNARRLTKTPLDGNRRLIARIPVERGPDGTPQPVRETADGRRALRLKGDAEHNELTRALADDPHLGPFLAIPGKENGFDVEGLAVLGEHLLLGLRGPVLRGWACILQIAPEDHGDHLRLAPLDADGTRVRKHFLPLDGLGVRDLCRDGDDLLILAGPTLVLDGEIRIYRWRDAATALRDNTEPVTFATATPTWAELPHGRGTDRAEALCTLPPGLATPLGLPPEAAAWLVLYDAPGPERLLAGHGVVGDVVVRGREGEGGDRPPETRTLA</sequence>
<proteinExistence type="predicted"/>
<evidence type="ECO:0000313" key="2">
    <source>
        <dbReference type="EMBL" id="MEK8025878.1"/>
    </source>
</evidence>
<organism evidence="2 3">
    <name type="scientific">Pseudaquabacterium rugosum</name>
    <dbReference type="NCBI Taxonomy" id="2984194"/>
    <lineage>
        <taxon>Bacteria</taxon>
        <taxon>Pseudomonadati</taxon>
        <taxon>Pseudomonadota</taxon>
        <taxon>Betaproteobacteria</taxon>
        <taxon>Burkholderiales</taxon>
        <taxon>Sphaerotilaceae</taxon>
        <taxon>Pseudaquabacterium</taxon>
    </lineage>
</organism>
<dbReference type="Proteomes" id="UP001368500">
    <property type="component" value="Unassembled WGS sequence"/>
</dbReference>
<evidence type="ECO:0000313" key="3">
    <source>
        <dbReference type="Proteomes" id="UP001368500"/>
    </source>
</evidence>
<feature type="domain" description="DUF3616" evidence="1">
    <location>
        <begin position="45"/>
        <end position="378"/>
    </location>
</feature>